<evidence type="ECO:0000256" key="1">
    <source>
        <dbReference type="ARBA" id="ARBA00004651"/>
    </source>
</evidence>
<dbReference type="InterPro" id="IPR005538">
    <property type="entry name" value="LrgA/CidA"/>
</dbReference>
<evidence type="ECO:0000313" key="8">
    <source>
        <dbReference type="Proteomes" id="UP000218890"/>
    </source>
</evidence>
<dbReference type="AlphaFoldDB" id="A0A0X8X8D1"/>
<dbReference type="RefSeq" id="WP_096408368.1">
    <property type="nucleotide sequence ID" value="NZ_AP017372.2"/>
</dbReference>
<dbReference type="GO" id="GO:0005886">
    <property type="term" value="C:plasma membrane"/>
    <property type="evidence" value="ECO:0007669"/>
    <property type="project" value="UniProtKB-SubCell"/>
</dbReference>
<evidence type="ECO:0000256" key="2">
    <source>
        <dbReference type="ARBA" id="ARBA00022475"/>
    </source>
</evidence>
<evidence type="ECO:0000256" key="5">
    <source>
        <dbReference type="ARBA" id="ARBA00023136"/>
    </source>
</evidence>
<dbReference type="OrthoDB" id="385012at2"/>
<dbReference type="PANTHER" id="PTHR33931">
    <property type="entry name" value="HOLIN-LIKE PROTEIN CIDA-RELATED"/>
    <property type="match status" value="1"/>
</dbReference>
<dbReference type="Proteomes" id="UP000218890">
    <property type="component" value="Chromosome"/>
</dbReference>
<dbReference type="EMBL" id="AP017372">
    <property type="protein sequence ID" value="BAU57395.1"/>
    <property type="molecule type" value="Genomic_DNA"/>
</dbReference>
<dbReference type="PANTHER" id="PTHR33931:SF2">
    <property type="entry name" value="HOLIN-LIKE PROTEIN CIDA"/>
    <property type="match status" value="1"/>
</dbReference>
<organism evidence="7 8">
    <name type="scientific">Halorhodospira halochloris</name>
    <name type="common">Ectothiorhodospira halochloris</name>
    <dbReference type="NCBI Taxonomy" id="1052"/>
    <lineage>
        <taxon>Bacteria</taxon>
        <taxon>Pseudomonadati</taxon>
        <taxon>Pseudomonadota</taxon>
        <taxon>Gammaproteobacteria</taxon>
        <taxon>Chromatiales</taxon>
        <taxon>Ectothiorhodospiraceae</taxon>
        <taxon>Halorhodospira</taxon>
    </lineage>
</organism>
<evidence type="ECO:0000256" key="6">
    <source>
        <dbReference type="SAM" id="Phobius"/>
    </source>
</evidence>
<feature type="transmembrane region" description="Helical" evidence="6">
    <location>
        <begin position="60"/>
        <end position="77"/>
    </location>
</feature>
<proteinExistence type="predicted"/>
<evidence type="ECO:0000256" key="4">
    <source>
        <dbReference type="ARBA" id="ARBA00022989"/>
    </source>
</evidence>
<gene>
    <name evidence="7" type="ORF">HH1059_07070</name>
</gene>
<keyword evidence="2" id="KW-1003">Cell membrane</keyword>
<keyword evidence="3 6" id="KW-0812">Transmembrane</keyword>
<keyword evidence="5 6" id="KW-0472">Membrane</keyword>
<keyword evidence="8" id="KW-1185">Reference proteome</keyword>
<reference evidence="7" key="1">
    <citation type="submission" date="2016-02" db="EMBL/GenBank/DDBJ databases">
        <title>Halorhodospira halochloris DSM-1059 complete genome, version 2.</title>
        <authorList>
            <person name="Tsukatani Y."/>
        </authorList>
    </citation>
    <scope>NUCLEOTIDE SEQUENCE</scope>
    <source>
        <strain evidence="7">DSM 1059</strain>
    </source>
</reference>
<protein>
    <submittedName>
        <fullName evidence="7">Antiholin-like protein LrgA</fullName>
    </submittedName>
</protein>
<evidence type="ECO:0000313" key="7">
    <source>
        <dbReference type="EMBL" id="BAU57395.1"/>
    </source>
</evidence>
<evidence type="ECO:0000256" key="3">
    <source>
        <dbReference type="ARBA" id="ARBA00022692"/>
    </source>
</evidence>
<dbReference type="Pfam" id="PF03788">
    <property type="entry name" value="LrgA"/>
    <property type="match status" value="1"/>
</dbReference>
<accession>A0A0X8X8D1</accession>
<feature type="transmembrane region" description="Helical" evidence="6">
    <location>
        <begin position="29"/>
        <end position="48"/>
    </location>
</feature>
<dbReference type="KEGG" id="hhk:HH1059_07070"/>
<comment type="subcellular location">
    <subcellularLocation>
        <location evidence="1">Cell membrane</location>
        <topology evidence="1">Multi-pass membrane protein</topology>
    </subcellularLocation>
</comment>
<keyword evidence="4 6" id="KW-1133">Transmembrane helix</keyword>
<sequence length="121" mass="12941">MLYGITILLSFQLLGELLSRLLGLPLPGPVIGLALLFAVLIAFGRVPAGLRTAAEGLLRYLALLFVPAGVGLMVHYQRLEADAVAIAAALVVSTALALALTGLVFQWRRLHPRRNVDEEDG</sequence>
<feature type="transmembrane region" description="Helical" evidence="6">
    <location>
        <begin position="83"/>
        <end position="105"/>
    </location>
</feature>
<name>A0A0X8X8D1_HALHR</name>